<protein>
    <submittedName>
        <fullName evidence="2">Uncharacterized protein</fullName>
    </submittedName>
</protein>
<sequence length="129" mass="13871">MITDLLLVAAGAAVGAPTAVYLYRNADRWRIIAINSVVCALLGCLTALQSTMDAPPPVLLVGEGLLVTAAPLTTVLLPLAAIDLRESPWRTIRRIARTLASTAMYCSAFAMVGYLSVYVFVGVQYKLKW</sequence>
<organism evidence="2 6">
    <name type="scientific">Mycolicibacterium conceptionense</name>
    <dbReference type="NCBI Taxonomy" id="451644"/>
    <lineage>
        <taxon>Bacteria</taxon>
        <taxon>Bacillati</taxon>
        <taxon>Actinomycetota</taxon>
        <taxon>Actinomycetes</taxon>
        <taxon>Mycobacteriales</taxon>
        <taxon>Mycobacteriaceae</taxon>
        <taxon>Mycolicibacterium</taxon>
    </lineage>
</organism>
<reference evidence="2 6" key="1">
    <citation type="submission" date="2015-03" db="EMBL/GenBank/DDBJ databases">
        <authorList>
            <person name="Murphy D."/>
        </authorList>
    </citation>
    <scope>NUCLEOTIDE SEQUENCE [LARGE SCALE GENOMIC DNA]</scope>
    <source>
        <strain evidence="2 6">D16</strain>
    </source>
</reference>
<evidence type="ECO:0000313" key="3">
    <source>
        <dbReference type="EMBL" id="OBF24740.1"/>
    </source>
</evidence>
<accession>A0A0U1CZE4</accession>
<keyword evidence="7" id="KW-1185">Reference proteome</keyword>
<evidence type="ECO:0000313" key="2">
    <source>
        <dbReference type="EMBL" id="CQD05150.1"/>
    </source>
</evidence>
<keyword evidence="1" id="KW-0472">Membrane</keyword>
<proteinExistence type="predicted"/>
<feature type="transmembrane region" description="Helical" evidence="1">
    <location>
        <begin position="31"/>
        <end position="52"/>
    </location>
</feature>
<dbReference type="Proteomes" id="UP000193811">
    <property type="component" value="Unassembled WGS sequence"/>
</dbReference>
<gene>
    <name evidence="3" type="ORF">A5726_08935</name>
    <name evidence="4" type="ORF">AWB98_14765</name>
    <name evidence="2" type="ORF">BN970_00914</name>
</gene>
<reference evidence="3 5" key="3">
    <citation type="submission" date="2016-06" db="EMBL/GenBank/DDBJ databases">
        <authorList>
            <person name="Kjaerup R.B."/>
            <person name="Dalgaard T.S."/>
            <person name="Juul-Madsen H.R."/>
        </authorList>
    </citation>
    <scope>NUCLEOTIDE SEQUENCE [LARGE SCALE GENOMIC DNA]</scope>
    <source>
        <strain evidence="3 5">ACS1953</strain>
    </source>
</reference>
<feature type="transmembrane region" description="Helical" evidence="1">
    <location>
        <begin position="6"/>
        <end position="24"/>
    </location>
</feature>
<dbReference type="EMBL" id="CTEF01000001">
    <property type="protein sequence ID" value="CQD05150.1"/>
    <property type="molecule type" value="Genomic_DNA"/>
</dbReference>
<reference evidence="4 7" key="2">
    <citation type="submission" date="2016-01" db="EMBL/GenBank/DDBJ databases">
        <title>The new phylogeny of the genus Mycobacterium.</title>
        <authorList>
            <person name="Tarcisio F."/>
            <person name="Conor M."/>
            <person name="Antonella G."/>
            <person name="Elisabetta G."/>
            <person name="Giulia F.S."/>
            <person name="Sara T."/>
            <person name="Anna F."/>
            <person name="Clotilde B."/>
            <person name="Roberto B."/>
            <person name="Veronica D.S."/>
            <person name="Fabio R."/>
            <person name="Monica P."/>
            <person name="Olivier J."/>
            <person name="Enrico T."/>
            <person name="Nicola S."/>
        </authorList>
    </citation>
    <scope>NUCLEOTIDE SEQUENCE [LARGE SCALE GENOMIC DNA]</scope>
    <source>
        <strain evidence="4 7">CCUG 50187</strain>
    </source>
</reference>
<keyword evidence="1" id="KW-0812">Transmembrane</keyword>
<keyword evidence="1" id="KW-1133">Transmembrane helix</keyword>
<dbReference type="GeneID" id="44296721"/>
<evidence type="ECO:0000313" key="4">
    <source>
        <dbReference type="EMBL" id="ORV26139.1"/>
    </source>
</evidence>
<evidence type="ECO:0000313" key="7">
    <source>
        <dbReference type="Proteomes" id="UP000193811"/>
    </source>
</evidence>
<evidence type="ECO:0000313" key="6">
    <source>
        <dbReference type="Proteomes" id="UP000182227"/>
    </source>
</evidence>
<evidence type="ECO:0000256" key="1">
    <source>
        <dbReference type="SAM" id="Phobius"/>
    </source>
</evidence>
<evidence type="ECO:0000313" key="5">
    <source>
        <dbReference type="Proteomes" id="UP000093779"/>
    </source>
</evidence>
<name>A0A0U1CZE4_9MYCO</name>
<feature type="transmembrane region" description="Helical" evidence="1">
    <location>
        <begin position="58"/>
        <end position="82"/>
    </location>
</feature>
<dbReference type="Proteomes" id="UP000093779">
    <property type="component" value="Unassembled WGS sequence"/>
</dbReference>
<dbReference type="Proteomes" id="UP000182227">
    <property type="component" value="Unassembled WGS sequence"/>
</dbReference>
<feature type="transmembrane region" description="Helical" evidence="1">
    <location>
        <begin position="103"/>
        <end position="125"/>
    </location>
</feature>
<dbReference type="AlphaFoldDB" id="A0A0U1CZE4"/>
<dbReference type="EMBL" id="LZHX01000033">
    <property type="protein sequence ID" value="OBF24740.1"/>
    <property type="molecule type" value="Genomic_DNA"/>
</dbReference>
<dbReference type="RefSeq" id="WP_064895330.1">
    <property type="nucleotide sequence ID" value="NZ_JACKVA010000035.1"/>
</dbReference>
<dbReference type="EMBL" id="LQOP01000016">
    <property type="protein sequence ID" value="ORV26139.1"/>
    <property type="molecule type" value="Genomic_DNA"/>
</dbReference>